<comment type="similarity">
    <text evidence="4">Belongs to the APC5 family.</text>
</comment>
<evidence type="ECO:0000256" key="11">
    <source>
        <dbReference type="ARBA" id="ARBA00022786"/>
    </source>
</evidence>
<evidence type="ECO:0000256" key="1">
    <source>
        <dbReference type="ARBA" id="ARBA00004123"/>
    </source>
</evidence>
<dbReference type="GO" id="GO:0070979">
    <property type="term" value="P:protein K11-linked ubiquitination"/>
    <property type="evidence" value="ECO:0007669"/>
    <property type="project" value="TreeGrafter"/>
</dbReference>
<name>A0A6S7HC75_PARCT</name>
<keyword evidence="13" id="KW-0206">Cytoskeleton</keyword>
<accession>A0A6S7HC75</accession>
<dbReference type="GO" id="GO:0005680">
    <property type="term" value="C:anaphase-promoting complex"/>
    <property type="evidence" value="ECO:0007669"/>
    <property type="project" value="InterPro"/>
</dbReference>
<dbReference type="GO" id="GO:0045842">
    <property type="term" value="P:positive regulation of mitotic metaphase/anaphase transition"/>
    <property type="evidence" value="ECO:0007669"/>
    <property type="project" value="TreeGrafter"/>
</dbReference>
<evidence type="ECO:0000259" key="19">
    <source>
        <dbReference type="Pfam" id="PF21371"/>
    </source>
</evidence>
<comment type="caution">
    <text evidence="20">The sequence shown here is derived from an EMBL/GenBank/DDBJ whole genome shotgun (WGS) entry which is preliminary data.</text>
</comment>
<evidence type="ECO:0000256" key="10">
    <source>
        <dbReference type="ARBA" id="ARBA00022776"/>
    </source>
</evidence>
<dbReference type="GO" id="GO:0051301">
    <property type="term" value="P:cell division"/>
    <property type="evidence" value="ECO:0007669"/>
    <property type="project" value="UniProtKB-KW"/>
</dbReference>
<comment type="function">
    <text evidence="17">Component of the anaphase promoting complex/cyclosome (APC/C), a cell cycle-regulated E3 ubiquitin ligase that controls progression through mitosis and the G1 phase of the cell cycle. The APC/C complex acts by mediating ubiquitination and subsequent degradation of target proteins: it mainly mediates the formation of 'Lys-11'-linked polyubiquitin chains and, to a lower extent, the formation of 'Lys-48'- and 'Lys-63'-linked polyubiquitin chains. The APC/C complex catalyzes assembly of branched 'Lys-11'-/'Lys-48'-linked branched ubiquitin chains on target proteins.</text>
</comment>
<evidence type="ECO:0000313" key="20">
    <source>
        <dbReference type="EMBL" id="CAB3993451.1"/>
    </source>
</evidence>
<evidence type="ECO:0000256" key="15">
    <source>
        <dbReference type="ARBA" id="ARBA00023306"/>
    </source>
</evidence>
<dbReference type="Proteomes" id="UP001152795">
    <property type="component" value="Unassembled WGS sequence"/>
</dbReference>
<keyword evidence="11" id="KW-0833">Ubl conjugation pathway</keyword>
<dbReference type="InterPro" id="IPR026000">
    <property type="entry name" value="Apc5_dom"/>
</dbReference>
<evidence type="ECO:0000256" key="4">
    <source>
        <dbReference type="ARBA" id="ARBA00007450"/>
    </source>
</evidence>
<keyword evidence="7" id="KW-0597">Phosphoprotein</keyword>
<dbReference type="PANTHER" id="PTHR12830">
    <property type="entry name" value="ANAPHASE-PROMOTING COMPLEX SUBUNIT 5"/>
    <property type="match status" value="1"/>
</dbReference>
<evidence type="ECO:0000256" key="2">
    <source>
        <dbReference type="ARBA" id="ARBA00004186"/>
    </source>
</evidence>
<reference evidence="20" key="1">
    <citation type="submission" date="2020-04" db="EMBL/GenBank/DDBJ databases">
        <authorList>
            <person name="Alioto T."/>
            <person name="Alioto T."/>
            <person name="Gomez Garrido J."/>
        </authorList>
    </citation>
    <scope>NUCLEOTIDE SEQUENCE</scope>
    <source>
        <strain evidence="20">A484AB</strain>
    </source>
</reference>
<dbReference type="InterPro" id="IPR011990">
    <property type="entry name" value="TPR-like_helical_dom_sf"/>
</dbReference>
<dbReference type="Pfam" id="PF12862">
    <property type="entry name" value="ANAPC5"/>
    <property type="match status" value="1"/>
</dbReference>
<dbReference type="OrthoDB" id="2504561at2759"/>
<gene>
    <name evidence="20" type="ORF">PACLA_8A028191</name>
</gene>
<dbReference type="InterPro" id="IPR048968">
    <property type="entry name" value="Apc5_N"/>
</dbReference>
<proteinExistence type="inferred from homology"/>
<evidence type="ECO:0000256" key="5">
    <source>
        <dbReference type="ARBA" id="ARBA00016066"/>
    </source>
</evidence>
<evidence type="ECO:0000256" key="3">
    <source>
        <dbReference type="ARBA" id="ARBA00004906"/>
    </source>
</evidence>
<dbReference type="Pfam" id="PF21371">
    <property type="entry name" value="Apc5_N"/>
    <property type="match status" value="1"/>
</dbReference>
<keyword evidence="14" id="KW-0539">Nucleus</keyword>
<organism evidence="20 21">
    <name type="scientific">Paramuricea clavata</name>
    <name type="common">Red gorgonian</name>
    <name type="synonym">Violescent sea-whip</name>
    <dbReference type="NCBI Taxonomy" id="317549"/>
    <lineage>
        <taxon>Eukaryota</taxon>
        <taxon>Metazoa</taxon>
        <taxon>Cnidaria</taxon>
        <taxon>Anthozoa</taxon>
        <taxon>Octocorallia</taxon>
        <taxon>Malacalcyonacea</taxon>
        <taxon>Plexauridae</taxon>
        <taxon>Paramuricea</taxon>
    </lineage>
</organism>
<dbReference type="AlphaFoldDB" id="A0A6S7HC75"/>
<keyword evidence="21" id="KW-1185">Reference proteome</keyword>
<evidence type="ECO:0000256" key="14">
    <source>
        <dbReference type="ARBA" id="ARBA00023242"/>
    </source>
</evidence>
<keyword evidence="10" id="KW-0498">Mitosis</keyword>
<keyword evidence="9" id="KW-0677">Repeat</keyword>
<dbReference type="CDD" id="cd16270">
    <property type="entry name" value="Apc5_N"/>
    <property type="match status" value="1"/>
</dbReference>
<evidence type="ECO:0000256" key="12">
    <source>
        <dbReference type="ARBA" id="ARBA00022803"/>
    </source>
</evidence>
<evidence type="ECO:0000256" key="17">
    <source>
        <dbReference type="ARBA" id="ARBA00045696"/>
    </source>
</evidence>
<feature type="domain" description="Anaphase-promoting complex subunit 5" evidence="18">
    <location>
        <begin position="229"/>
        <end position="335"/>
    </location>
</feature>
<dbReference type="UniPathway" id="UPA00143"/>
<feature type="domain" description="Anaphase-promoting complex subunit 5 N-terminal" evidence="19">
    <location>
        <begin position="15"/>
        <end position="156"/>
    </location>
</feature>
<dbReference type="GO" id="GO:0005819">
    <property type="term" value="C:spindle"/>
    <property type="evidence" value="ECO:0007669"/>
    <property type="project" value="UniProtKB-SubCell"/>
</dbReference>
<keyword evidence="12" id="KW-0802">TPR repeat</keyword>
<evidence type="ECO:0000256" key="7">
    <source>
        <dbReference type="ARBA" id="ARBA00022553"/>
    </source>
</evidence>
<dbReference type="Gene3D" id="1.25.40.10">
    <property type="entry name" value="Tetratricopeptide repeat domain"/>
    <property type="match status" value="1"/>
</dbReference>
<keyword evidence="15" id="KW-0131">Cell cycle</keyword>
<keyword evidence="8" id="KW-0132">Cell division</keyword>
<evidence type="ECO:0000313" key="21">
    <source>
        <dbReference type="Proteomes" id="UP001152795"/>
    </source>
</evidence>
<dbReference type="EMBL" id="CACRXK020002263">
    <property type="protein sequence ID" value="CAB3993451.1"/>
    <property type="molecule type" value="Genomic_DNA"/>
</dbReference>
<comment type="pathway">
    <text evidence="3">Protein modification; protein ubiquitination.</text>
</comment>
<keyword evidence="6" id="KW-0963">Cytoplasm</keyword>
<comment type="subcellular location">
    <subcellularLocation>
        <location evidence="2">Cytoplasm</location>
        <location evidence="2">Cytoskeleton</location>
        <location evidence="2">Spindle</location>
    </subcellularLocation>
    <subcellularLocation>
        <location evidence="1">Nucleus</location>
    </subcellularLocation>
</comment>
<evidence type="ECO:0000256" key="8">
    <source>
        <dbReference type="ARBA" id="ARBA00022618"/>
    </source>
</evidence>
<evidence type="ECO:0000256" key="9">
    <source>
        <dbReference type="ARBA" id="ARBA00022737"/>
    </source>
</evidence>
<dbReference type="InterPro" id="IPR037679">
    <property type="entry name" value="Apc5"/>
</dbReference>
<evidence type="ECO:0000256" key="13">
    <source>
        <dbReference type="ARBA" id="ARBA00023212"/>
    </source>
</evidence>
<sequence>MDMFAKKTASSKECITPHKISLLVLISELCDRLDREEITPFRKHHHALMLLVLNLMQTTDIEFNELRRKLDEIDHEQAQLSALLLDRLNSISDGESSLCDFFLQNLDDLLNVEEEIMLTRTSFFGLFVRKMVLLFNKMSFGQVLHLTTLLKGYLQAAHDHSETATPMDMQLNGDSLETKIPISSRQAENFLAKQAALLQSCEQAAENPTKLQEQIVTILRDAPNLAEAHFVQYLNCVRVGEFNQAMDCLYHYFDRKQWEDSNKSAASNEGSVGAKKDRCKRFCYAALNLAILHTHFGHRKQALTVLQESIRIAQESNDHICLAHGLRLLYKLKQEGDSQAKHILDRFRARASELKLPYLESLSLLMKISQMIFEGETPPRVLSIFQELNLLNSEKALLDLAATTHIKQAACLQFYGQSNMAVVYSQFALNQWKPSLTAAHIDKVKGTGMINSEAKLHAICFLASHMHRQGNFVGSMKLLEFAKSICPENSKDCKIWQAEKQRILFDQALIMEDWQTASESAENLRVFDAFDSDLRKARLFTKLKQFQAAHEMLRKLLEYLEKNAENVQDEKSVEEMKANVYLAVAEVFIASKDYPASMTHLLKCKTICDSYHMENFSIIASQHIAEVQFHLGLPEKALSSLRQIMINAISNGCHFTICCMKLLFTRCQLQQREDRSKEGRKSVLLSVLPTLDFILKDFKQMYASAKIRDVLLFQAFIYNELGYMEKRNQCSIEFRCLHTADSKIITRRVSSLLSN</sequence>
<evidence type="ECO:0000256" key="6">
    <source>
        <dbReference type="ARBA" id="ARBA00022490"/>
    </source>
</evidence>
<evidence type="ECO:0000256" key="16">
    <source>
        <dbReference type="ARBA" id="ARBA00031069"/>
    </source>
</evidence>
<dbReference type="GO" id="GO:0031145">
    <property type="term" value="P:anaphase-promoting complex-dependent catabolic process"/>
    <property type="evidence" value="ECO:0007669"/>
    <property type="project" value="TreeGrafter"/>
</dbReference>
<dbReference type="SUPFAM" id="SSF48452">
    <property type="entry name" value="TPR-like"/>
    <property type="match status" value="1"/>
</dbReference>
<dbReference type="PANTHER" id="PTHR12830:SF9">
    <property type="entry name" value="ANAPHASE-PROMOTING COMPLEX SUBUNIT 5"/>
    <property type="match status" value="1"/>
</dbReference>
<evidence type="ECO:0000259" key="18">
    <source>
        <dbReference type="Pfam" id="PF12862"/>
    </source>
</evidence>
<protein>
    <recommendedName>
        <fullName evidence="5">Anaphase-promoting complex subunit 5</fullName>
    </recommendedName>
    <alternativeName>
        <fullName evidence="16">Cyclosome subunit 5</fullName>
    </alternativeName>
</protein>